<dbReference type="Proteomes" id="UP000784128">
    <property type="component" value="Unassembled WGS sequence"/>
</dbReference>
<dbReference type="PANTHER" id="PTHR43639:SF1">
    <property type="entry name" value="SHORT-CHAIN DEHYDROGENASE_REDUCTASE FAMILY PROTEIN"/>
    <property type="match status" value="1"/>
</dbReference>
<dbReference type="InterPro" id="IPR002347">
    <property type="entry name" value="SDR_fam"/>
</dbReference>
<sequence>MTDGTRLAGKVAVITGGGRGLGRAAALAFAVQGASVAVVSRTEGELVEVADLIGRARCLPLVGDVALEETARRVVAATVERFGGIHILMNNAAVVGPFRRLGDVSATEWDVALGINLKGAFLLAREAIPYLKRVGGAIINVTSSLGSSVLSPFGMYCIGKAGLNQLTRMLALELEQDGIRVNGLDPGVIDTSMQEQIRAAGPQALGTHTWQRFVDFKQQGALDPATRAAALAVFLAAPPPSVNGEIGNASHFASFGFKG</sequence>
<evidence type="ECO:0000256" key="3">
    <source>
        <dbReference type="RuleBase" id="RU000363"/>
    </source>
</evidence>
<keyword evidence="5" id="KW-1185">Reference proteome</keyword>
<keyword evidence="2" id="KW-0560">Oxidoreductase</keyword>
<reference evidence="4 5" key="1">
    <citation type="submission" date="2021-05" db="EMBL/GenBank/DDBJ databases">
        <title>The draft genome of Geobacter chapellei DSM 13688.</title>
        <authorList>
            <person name="Xu Z."/>
            <person name="Masuda Y."/>
            <person name="Itoh H."/>
            <person name="Senoo K."/>
        </authorList>
    </citation>
    <scope>NUCLEOTIDE SEQUENCE [LARGE SCALE GENOMIC DNA]</scope>
    <source>
        <strain evidence="4 5">DSM 13688</strain>
    </source>
</reference>
<dbReference type="InterPro" id="IPR036291">
    <property type="entry name" value="NAD(P)-bd_dom_sf"/>
</dbReference>
<gene>
    <name evidence="4" type="ORF">KJB30_05330</name>
</gene>
<organism evidence="4 5">
    <name type="scientific">Pelotalea chapellei</name>
    <dbReference type="NCBI Taxonomy" id="44671"/>
    <lineage>
        <taxon>Bacteria</taxon>
        <taxon>Pseudomonadati</taxon>
        <taxon>Thermodesulfobacteriota</taxon>
        <taxon>Desulfuromonadia</taxon>
        <taxon>Geobacterales</taxon>
        <taxon>Geobacteraceae</taxon>
        <taxon>Pelotalea</taxon>
    </lineage>
</organism>
<dbReference type="Pfam" id="PF00106">
    <property type="entry name" value="adh_short"/>
    <property type="match status" value="1"/>
</dbReference>
<dbReference type="EMBL" id="JAHDYS010000004">
    <property type="protein sequence ID" value="MBT1071193.1"/>
    <property type="molecule type" value="Genomic_DNA"/>
</dbReference>
<dbReference type="PRINTS" id="PR00081">
    <property type="entry name" value="GDHRDH"/>
</dbReference>
<dbReference type="CDD" id="cd05233">
    <property type="entry name" value="SDR_c"/>
    <property type="match status" value="1"/>
</dbReference>
<dbReference type="PRINTS" id="PR00080">
    <property type="entry name" value="SDRFAMILY"/>
</dbReference>
<dbReference type="InterPro" id="IPR020904">
    <property type="entry name" value="Sc_DH/Rdtase_CS"/>
</dbReference>
<protein>
    <submittedName>
        <fullName evidence="4">SDR family oxidoreductase</fullName>
    </submittedName>
</protein>
<evidence type="ECO:0000256" key="2">
    <source>
        <dbReference type="ARBA" id="ARBA00023002"/>
    </source>
</evidence>
<dbReference type="PANTHER" id="PTHR43639">
    <property type="entry name" value="OXIDOREDUCTASE, SHORT-CHAIN DEHYDROGENASE/REDUCTASE FAMILY (AFU_ORTHOLOGUE AFUA_5G02870)"/>
    <property type="match status" value="1"/>
</dbReference>
<name>A0ABS5U6B1_9BACT</name>
<dbReference type="Gene3D" id="3.40.50.720">
    <property type="entry name" value="NAD(P)-binding Rossmann-like Domain"/>
    <property type="match status" value="1"/>
</dbReference>
<dbReference type="PROSITE" id="PS00061">
    <property type="entry name" value="ADH_SHORT"/>
    <property type="match status" value="1"/>
</dbReference>
<comment type="similarity">
    <text evidence="1 3">Belongs to the short-chain dehydrogenases/reductases (SDR) family.</text>
</comment>
<evidence type="ECO:0000313" key="5">
    <source>
        <dbReference type="Proteomes" id="UP000784128"/>
    </source>
</evidence>
<evidence type="ECO:0000313" key="4">
    <source>
        <dbReference type="EMBL" id="MBT1071193.1"/>
    </source>
</evidence>
<accession>A0ABS5U6B1</accession>
<dbReference type="RefSeq" id="WP_214296909.1">
    <property type="nucleotide sequence ID" value="NZ_JAHDYS010000004.1"/>
</dbReference>
<evidence type="ECO:0000256" key="1">
    <source>
        <dbReference type="ARBA" id="ARBA00006484"/>
    </source>
</evidence>
<comment type="caution">
    <text evidence="4">The sequence shown here is derived from an EMBL/GenBank/DDBJ whole genome shotgun (WGS) entry which is preliminary data.</text>
</comment>
<dbReference type="SUPFAM" id="SSF51735">
    <property type="entry name" value="NAD(P)-binding Rossmann-fold domains"/>
    <property type="match status" value="1"/>
</dbReference>
<proteinExistence type="inferred from homology"/>